<organism evidence="1 2">
    <name type="scientific">Candidatus Uhrbacteria bacterium CG22_combo_CG10-13_8_21_14_all_47_17</name>
    <dbReference type="NCBI Taxonomy" id="1975041"/>
    <lineage>
        <taxon>Bacteria</taxon>
        <taxon>Candidatus Uhriibacteriota</taxon>
    </lineage>
</organism>
<gene>
    <name evidence="1" type="ORF">COX00_01895</name>
</gene>
<accession>A0A2H0BSP6</accession>
<comment type="caution">
    <text evidence="1">The sequence shown here is derived from an EMBL/GenBank/DDBJ whole genome shotgun (WGS) entry which is preliminary data.</text>
</comment>
<evidence type="ECO:0000313" key="1">
    <source>
        <dbReference type="EMBL" id="PIP60692.1"/>
    </source>
</evidence>
<dbReference type="EMBL" id="PCSZ01000039">
    <property type="protein sequence ID" value="PIP60692.1"/>
    <property type="molecule type" value="Genomic_DNA"/>
</dbReference>
<protein>
    <submittedName>
        <fullName evidence="1">Uncharacterized protein</fullName>
    </submittedName>
</protein>
<dbReference type="AlphaFoldDB" id="A0A2H0BSP6"/>
<evidence type="ECO:0000313" key="2">
    <source>
        <dbReference type="Proteomes" id="UP000231581"/>
    </source>
</evidence>
<proteinExistence type="predicted"/>
<reference evidence="1 2" key="1">
    <citation type="submission" date="2017-09" db="EMBL/GenBank/DDBJ databases">
        <title>Depth-based differentiation of microbial function through sediment-hosted aquifers and enrichment of novel symbionts in the deep terrestrial subsurface.</title>
        <authorList>
            <person name="Probst A.J."/>
            <person name="Ladd B."/>
            <person name="Jarett J.K."/>
            <person name="Geller-Mcgrath D.E."/>
            <person name="Sieber C.M."/>
            <person name="Emerson J.B."/>
            <person name="Anantharaman K."/>
            <person name="Thomas B.C."/>
            <person name="Malmstrom R."/>
            <person name="Stieglmeier M."/>
            <person name="Klingl A."/>
            <person name="Woyke T."/>
            <person name="Ryan C.M."/>
            <person name="Banfield J.F."/>
        </authorList>
    </citation>
    <scope>NUCLEOTIDE SEQUENCE [LARGE SCALE GENOMIC DNA]</scope>
    <source>
        <strain evidence="1">CG22_combo_CG10-13_8_21_14_all_47_17</strain>
    </source>
</reference>
<name>A0A2H0BSP6_9BACT</name>
<sequence>MIMPCTYNVSIVMPRIFNCEVAPCPLLEEPVSRTRTKYASEASLVHGKLVKTKRAWFGAKSFQGSEDL</sequence>
<dbReference type="Proteomes" id="UP000231581">
    <property type="component" value="Unassembled WGS sequence"/>
</dbReference>